<dbReference type="Gene3D" id="3.30.200.20">
    <property type="entry name" value="Phosphorylase Kinase, domain 1"/>
    <property type="match status" value="1"/>
</dbReference>
<dbReference type="SUPFAM" id="SSF56104">
    <property type="entry name" value="SAICAR synthase-like"/>
    <property type="match status" value="1"/>
</dbReference>
<keyword evidence="7" id="KW-0067">ATP-binding</keyword>
<dbReference type="InterPro" id="IPR018236">
    <property type="entry name" value="SAICAR_synthetase_CS"/>
</dbReference>
<dbReference type="HAMAP" id="MF_00137">
    <property type="entry name" value="SAICAR_synth"/>
    <property type="match status" value="1"/>
</dbReference>
<evidence type="ECO:0000256" key="2">
    <source>
        <dbReference type="ARBA" id="ARBA00004747"/>
    </source>
</evidence>
<keyword evidence="6" id="KW-0658">Purine biosynthesis</keyword>
<dbReference type="InterPro" id="IPR050089">
    <property type="entry name" value="SAICAR_synthetase"/>
</dbReference>
<dbReference type="AlphaFoldDB" id="A0A6A4VMD2"/>
<dbReference type="GO" id="GO:0005829">
    <property type="term" value="C:cytosol"/>
    <property type="evidence" value="ECO:0007669"/>
    <property type="project" value="TreeGrafter"/>
</dbReference>
<comment type="pathway">
    <text evidence="2">Purine metabolism; IMP biosynthesis via de novo pathway; 5-amino-1-(5-phospho-D-ribosyl)imidazole-4-carboxylate from 5-amino-1-(5-phospho-D-ribosyl)imidazole (carboxylase route): step 1/1.</text>
</comment>
<evidence type="ECO:0000259" key="9">
    <source>
        <dbReference type="SMART" id="SM01001"/>
    </source>
</evidence>
<keyword evidence="8" id="KW-0511">Multifunctional enzyme</keyword>
<sequence length="389" mass="41932">MAGNAESELRLGETLAEGKTKVIRAATDHPGQVYLVAKDAITAHNGVRKGQMEGKGVIASATCAAVFRYLETVGIRTAFVEQASDNALLCRGCDMVPIEWVTRRVATGSFLKRNPGVKEGYRFTPPKQELFFKDDAQGDPQWSEEQVLAAEFTCAGVRIGPDELRLMHKTTLAVFTVLEKLWASLGVALIDMKIEFGVDKESGDILVADVIDNDSWRLWPAGDKRLMKDKQAVIIMGSPSDAEHCAKIRRHLTDLGISTDVRVSSAHKTTEETLRIVAEYEGGPDPVVFIAVAGRSNGLGPVLSGNTAFPVINCPPAPVVDADVFSSLRTPSGLGCSTVLYPEAAALAAAAVFGMHDPTLWSRLAVRRLTSWCKLNAADVGQRTATGRL</sequence>
<accession>A0A6A4VMD2</accession>
<dbReference type="GO" id="GO:0005524">
    <property type="term" value="F:ATP binding"/>
    <property type="evidence" value="ECO:0007669"/>
    <property type="project" value="UniProtKB-KW"/>
</dbReference>
<evidence type="ECO:0000256" key="3">
    <source>
        <dbReference type="ARBA" id="ARBA00011020"/>
    </source>
</evidence>
<dbReference type="EMBL" id="VIIS01001629">
    <property type="protein sequence ID" value="KAF0295285.1"/>
    <property type="molecule type" value="Genomic_DNA"/>
</dbReference>
<dbReference type="InterPro" id="IPR028923">
    <property type="entry name" value="SAICAR_synt/ADE2_N"/>
</dbReference>
<dbReference type="CDD" id="cd01416">
    <property type="entry name" value="SAICAR_synt_Ade5"/>
    <property type="match status" value="1"/>
</dbReference>
<dbReference type="PROSITE" id="PS01057">
    <property type="entry name" value="SAICAR_SYNTHETASE_1"/>
    <property type="match status" value="1"/>
</dbReference>
<feature type="domain" description="PurE" evidence="9">
    <location>
        <begin position="230"/>
        <end position="375"/>
    </location>
</feature>
<comment type="caution">
    <text evidence="10">The sequence shown here is derived from an EMBL/GenBank/DDBJ whole genome shotgun (WGS) entry which is preliminary data.</text>
</comment>
<proteinExistence type="inferred from homology"/>
<gene>
    <name evidence="10" type="primary">AIRC</name>
    <name evidence="10" type="ORF">FJT64_007174</name>
</gene>
<reference evidence="10 11" key="1">
    <citation type="submission" date="2019-07" db="EMBL/GenBank/DDBJ databases">
        <title>Draft genome assembly of a fouling barnacle, Amphibalanus amphitrite (Darwin, 1854): The first reference genome for Thecostraca.</title>
        <authorList>
            <person name="Kim W."/>
        </authorList>
    </citation>
    <scope>NUCLEOTIDE SEQUENCE [LARGE SCALE GENOMIC DNA]</scope>
    <source>
        <strain evidence="10">SNU_AA5</strain>
        <tissue evidence="10">Soma without cirri and trophi</tissue>
    </source>
</reference>
<evidence type="ECO:0000256" key="8">
    <source>
        <dbReference type="ARBA" id="ARBA00023268"/>
    </source>
</evidence>
<name>A0A6A4VMD2_AMPAM</name>
<dbReference type="GO" id="GO:0006189">
    <property type="term" value="P:'de novo' IMP biosynthetic process"/>
    <property type="evidence" value="ECO:0007669"/>
    <property type="project" value="UniProtKB-UniPathway"/>
</dbReference>
<evidence type="ECO:0000313" key="10">
    <source>
        <dbReference type="EMBL" id="KAF0295285.1"/>
    </source>
</evidence>
<protein>
    <submittedName>
        <fullName evidence="10">Multifunctional protein ADE2</fullName>
    </submittedName>
</protein>
<evidence type="ECO:0000256" key="5">
    <source>
        <dbReference type="ARBA" id="ARBA00022741"/>
    </source>
</evidence>
<evidence type="ECO:0000256" key="1">
    <source>
        <dbReference type="ARBA" id="ARBA00004672"/>
    </source>
</evidence>
<dbReference type="SMART" id="SM01001">
    <property type="entry name" value="AIRC"/>
    <property type="match status" value="1"/>
</dbReference>
<comment type="pathway">
    <text evidence="1">Purine metabolism; IMP biosynthesis via de novo pathway; 5-amino-1-(5-phospho-D-ribosyl)imidazole-4-carboxamide from 5-amino-1-(5-phospho-D-ribosyl)imidazole-4-carboxylate: step 1/2.</text>
</comment>
<dbReference type="Proteomes" id="UP000440578">
    <property type="component" value="Unassembled WGS sequence"/>
</dbReference>
<dbReference type="PANTHER" id="PTHR43599">
    <property type="entry name" value="MULTIFUNCTIONAL PROTEIN ADE2"/>
    <property type="match status" value="1"/>
</dbReference>
<evidence type="ECO:0000256" key="7">
    <source>
        <dbReference type="ARBA" id="ARBA00022840"/>
    </source>
</evidence>
<evidence type="ECO:0000313" key="11">
    <source>
        <dbReference type="Proteomes" id="UP000440578"/>
    </source>
</evidence>
<dbReference type="Pfam" id="PF01259">
    <property type="entry name" value="SAICAR_synt"/>
    <property type="match status" value="1"/>
</dbReference>
<organism evidence="10 11">
    <name type="scientific">Amphibalanus amphitrite</name>
    <name type="common">Striped barnacle</name>
    <name type="synonym">Balanus amphitrite</name>
    <dbReference type="NCBI Taxonomy" id="1232801"/>
    <lineage>
        <taxon>Eukaryota</taxon>
        <taxon>Metazoa</taxon>
        <taxon>Ecdysozoa</taxon>
        <taxon>Arthropoda</taxon>
        <taxon>Crustacea</taxon>
        <taxon>Multicrustacea</taxon>
        <taxon>Cirripedia</taxon>
        <taxon>Thoracica</taxon>
        <taxon>Thoracicalcarea</taxon>
        <taxon>Balanomorpha</taxon>
        <taxon>Balanoidea</taxon>
        <taxon>Balanidae</taxon>
        <taxon>Amphibalaninae</taxon>
        <taxon>Amphibalanus</taxon>
    </lineage>
</organism>
<dbReference type="GO" id="GO:0004639">
    <property type="term" value="F:phosphoribosylaminoimidazolesuccinocarboxamide synthase activity"/>
    <property type="evidence" value="ECO:0007669"/>
    <property type="project" value="InterPro"/>
</dbReference>
<dbReference type="FunFam" id="3.30.470.20:FF:000020">
    <property type="entry name" value="Probable multifunctional protein ADE2"/>
    <property type="match status" value="1"/>
</dbReference>
<dbReference type="UniPathway" id="UPA00074">
    <property type="reaction ID" value="UER00130"/>
</dbReference>
<keyword evidence="11" id="KW-1185">Reference proteome</keyword>
<dbReference type="Gene3D" id="3.40.50.1970">
    <property type="match status" value="1"/>
</dbReference>
<dbReference type="Gene3D" id="3.30.470.20">
    <property type="entry name" value="ATP-grasp fold, B domain"/>
    <property type="match status" value="1"/>
</dbReference>
<dbReference type="OrthoDB" id="9991235at2759"/>
<dbReference type="SUPFAM" id="SSF52255">
    <property type="entry name" value="N5-CAIR mutase (phosphoribosylaminoimidazole carboxylase, PurE)"/>
    <property type="match status" value="1"/>
</dbReference>
<comment type="similarity">
    <text evidence="3">In the N-terminal section; belongs to the SAICAR synthetase family.</text>
</comment>
<keyword evidence="5" id="KW-0547">Nucleotide-binding</keyword>
<evidence type="ECO:0000256" key="4">
    <source>
        <dbReference type="ARBA" id="ARBA00022598"/>
    </source>
</evidence>
<dbReference type="PANTHER" id="PTHR43599:SF3">
    <property type="entry name" value="SI:DKEY-6E2.2"/>
    <property type="match status" value="1"/>
</dbReference>
<keyword evidence="4" id="KW-0436">Ligase</keyword>
<evidence type="ECO:0000256" key="6">
    <source>
        <dbReference type="ARBA" id="ARBA00022755"/>
    </source>
</evidence>
<dbReference type="PROSITE" id="PS01058">
    <property type="entry name" value="SAICAR_SYNTHETASE_2"/>
    <property type="match status" value="1"/>
</dbReference>
<dbReference type="InterPro" id="IPR000031">
    <property type="entry name" value="PurE_dom"/>
</dbReference>